<dbReference type="InterPro" id="IPR005814">
    <property type="entry name" value="Aminotrans_3"/>
</dbReference>
<dbReference type="PANTHER" id="PTHR11986:SF121">
    <property type="entry name" value="BLR3010 PROTEIN"/>
    <property type="match status" value="1"/>
</dbReference>
<dbReference type="AlphaFoldDB" id="A0A4P9UM26"/>
<dbReference type="InterPro" id="IPR050103">
    <property type="entry name" value="Class-III_PLP-dep_AT"/>
</dbReference>
<sequence length="468" mass="52738">MSDSNVWDIDMKFLSEYEERHTHSYDLASEYMNPKLVEVMDILGFNKHYAKAEGNYLYDNEGKAYLDMHSGEGFASLGHNHPAINRALIKALDSNLPDGVQIHHSTLSGLLAENLCKRLPDGLDRVFFTNSGTETVEAALKFARAASKRHRLLSCESGYHGLTYGALSVSSEEYFRKGFGPLLPGCYRVPFNDLERLEEELSARDVAAFIVEPIQGRAVTMPSHGYFKEVERLCRKYGTFLIFDEIQSGLGRTGRWFALDHWGIEPDFVLVAKALSGGHMPVGAMISRRSIFDKVFNTLDRCYVHHSTYARNRLAMVAGLATLEVMENDKLVENADAMGKRLMDGLNRLKERYSLLKDVRGMGLMIGFELGCPDSLRSKMEWKLIHAASSGLFPQLIVIPLHRDHQIITMASGHNDVIKLLPTMVITEKEVDHFLNAMETILRNSQEVGSENWKTIYQIAKRTIKGGD</sequence>
<dbReference type="SUPFAM" id="SSF53383">
    <property type="entry name" value="PLP-dependent transferases"/>
    <property type="match status" value="1"/>
</dbReference>
<dbReference type="Pfam" id="PF00202">
    <property type="entry name" value="Aminotran_3"/>
    <property type="match status" value="1"/>
</dbReference>
<dbReference type="EMBL" id="CP035467">
    <property type="protein sequence ID" value="QCW82332.1"/>
    <property type="molecule type" value="Genomic_DNA"/>
</dbReference>
<proteinExistence type="inferred from homology"/>
<gene>
    <name evidence="5" type="ORF">EQU24_08820</name>
</gene>
<dbReference type="InterPro" id="IPR049704">
    <property type="entry name" value="Aminotrans_3_PPA_site"/>
</dbReference>
<dbReference type="Gene3D" id="3.40.640.10">
    <property type="entry name" value="Type I PLP-dependent aspartate aminotransferase-like (Major domain)"/>
    <property type="match status" value="1"/>
</dbReference>
<dbReference type="InterPro" id="IPR015421">
    <property type="entry name" value="PyrdxlP-dep_Trfase_major"/>
</dbReference>
<comment type="cofactor">
    <cofactor evidence="1">
        <name>pyridoxal 5'-phosphate</name>
        <dbReference type="ChEBI" id="CHEBI:597326"/>
    </cofactor>
</comment>
<keyword evidence="2 5" id="KW-0808">Transferase</keyword>
<dbReference type="PROSITE" id="PS00600">
    <property type="entry name" value="AA_TRANSFER_CLASS_3"/>
    <property type="match status" value="1"/>
</dbReference>
<keyword evidence="3 4" id="KW-0663">Pyridoxal phosphate</keyword>
<evidence type="ECO:0000313" key="6">
    <source>
        <dbReference type="Proteomes" id="UP000305881"/>
    </source>
</evidence>
<reference evidence="6" key="1">
    <citation type="journal article" date="2019" name="J. Bacteriol.">
        <title>A Mutagenic Screen Identifies a TonB-Dependent Receptor Required for the Lanthanide Metal Switch in the Type I Methanotroph 'Methylotuvimicrobium buryatense' 5GB1C.</title>
        <authorList>
            <person name="Groom J.D."/>
            <person name="Ford S.M."/>
            <person name="Pesesky M.W."/>
            <person name="Lidstrom M.E."/>
        </authorList>
    </citation>
    <scope>NUCLEOTIDE SEQUENCE [LARGE SCALE GENOMIC DNA]</scope>
    <source>
        <strain evidence="6">5GB1C</strain>
    </source>
</reference>
<dbReference type="GO" id="GO:0008483">
    <property type="term" value="F:transaminase activity"/>
    <property type="evidence" value="ECO:0007669"/>
    <property type="project" value="UniProtKB-KW"/>
</dbReference>
<evidence type="ECO:0000256" key="1">
    <source>
        <dbReference type="ARBA" id="ARBA00001933"/>
    </source>
</evidence>
<evidence type="ECO:0000256" key="4">
    <source>
        <dbReference type="RuleBase" id="RU003560"/>
    </source>
</evidence>
<keyword evidence="2 5" id="KW-0032">Aminotransferase</keyword>
<comment type="similarity">
    <text evidence="4">Belongs to the class-III pyridoxal-phosphate-dependent aminotransferase family.</text>
</comment>
<evidence type="ECO:0000256" key="3">
    <source>
        <dbReference type="ARBA" id="ARBA00022898"/>
    </source>
</evidence>
<dbReference type="RefSeq" id="WP_017839837.1">
    <property type="nucleotide sequence ID" value="NZ_CP035467.1"/>
</dbReference>
<dbReference type="STRING" id="675511.GCA_000341735_01264"/>
<evidence type="ECO:0000256" key="2">
    <source>
        <dbReference type="ARBA" id="ARBA00022576"/>
    </source>
</evidence>
<accession>A0A4P9UM26</accession>
<dbReference type="FunFam" id="3.40.640.10:FF:000004">
    <property type="entry name" value="Acetylornithine aminotransferase"/>
    <property type="match status" value="1"/>
</dbReference>
<dbReference type="KEGG" id="mbur:EQU24_08820"/>
<dbReference type="InterPro" id="IPR015424">
    <property type="entry name" value="PyrdxlP-dep_Trfase"/>
</dbReference>
<organism evidence="5 6">
    <name type="scientific">Methylotuvimicrobium buryatense</name>
    <name type="common">Methylomicrobium buryatense</name>
    <dbReference type="NCBI Taxonomy" id="95641"/>
    <lineage>
        <taxon>Bacteria</taxon>
        <taxon>Pseudomonadati</taxon>
        <taxon>Pseudomonadota</taxon>
        <taxon>Gammaproteobacteria</taxon>
        <taxon>Methylococcales</taxon>
        <taxon>Methylococcaceae</taxon>
        <taxon>Methylotuvimicrobium</taxon>
    </lineage>
</organism>
<dbReference type="CDD" id="cd00610">
    <property type="entry name" value="OAT_like"/>
    <property type="match status" value="1"/>
</dbReference>
<name>A0A4P9UM26_METBY</name>
<dbReference type="GO" id="GO:0030170">
    <property type="term" value="F:pyridoxal phosphate binding"/>
    <property type="evidence" value="ECO:0007669"/>
    <property type="project" value="InterPro"/>
</dbReference>
<dbReference type="Proteomes" id="UP000305881">
    <property type="component" value="Chromosome"/>
</dbReference>
<dbReference type="OrthoDB" id="9801052at2"/>
<dbReference type="PANTHER" id="PTHR11986">
    <property type="entry name" value="AMINOTRANSFERASE CLASS III"/>
    <property type="match status" value="1"/>
</dbReference>
<dbReference type="PIRSF" id="PIRSF000521">
    <property type="entry name" value="Transaminase_4ab_Lys_Orn"/>
    <property type="match status" value="1"/>
</dbReference>
<keyword evidence="6" id="KW-1185">Reference proteome</keyword>
<protein>
    <submittedName>
        <fullName evidence="5">Aspartate aminotransferase family protein</fullName>
    </submittedName>
</protein>
<dbReference type="InterPro" id="IPR015422">
    <property type="entry name" value="PyrdxlP-dep_Trfase_small"/>
</dbReference>
<dbReference type="GO" id="GO:0042802">
    <property type="term" value="F:identical protein binding"/>
    <property type="evidence" value="ECO:0007669"/>
    <property type="project" value="TreeGrafter"/>
</dbReference>
<dbReference type="Gene3D" id="3.90.1150.10">
    <property type="entry name" value="Aspartate Aminotransferase, domain 1"/>
    <property type="match status" value="1"/>
</dbReference>
<evidence type="ECO:0000313" key="5">
    <source>
        <dbReference type="EMBL" id="QCW82332.1"/>
    </source>
</evidence>